<feature type="transmembrane region" description="Helical" evidence="6">
    <location>
        <begin position="162"/>
        <end position="185"/>
    </location>
</feature>
<evidence type="ECO:0000313" key="9">
    <source>
        <dbReference type="Proteomes" id="UP000439903"/>
    </source>
</evidence>
<dbReference type="PANTHER" id="PTHR23511">
    <property type="entry name" value="SYNAPTIC VESICLE GLYCOPROTEIN 2"/>
    <property type="match status" value="1"/>
</dbReference>
<dbReference type="InterPro" id="IPR036259">
    <property type="entry name" value="MFS_trans_sf"/>
</dbReference>
<feature type="transmembrane region" description="Helical" evidence="6">
    <location>
        <begin position="461"/>
        <end position="484"/>
    </location>
</feature>
<comment type="subcellular location">
    <subcellularLocation>
        <location evidence="1">Membrane</location>
        <topology evidence="1">Multi-pass membrane protein</topology>
    </subcellularLocation>
</comment>
<dbReference type="AlphaFoldDB" id="A0A8H3X844"/>
<dbReference type="EMBL" id="WTPW01001656">
    <property type="protein sequence ID" value="KAF0424069.1"/>
    <property type="molecule type" value="Genomic_DNA"/>
</dbReference>
<evidence type="ECO:0000256" key="5">
    <source>
        <dbReference type="ARBA" id="ARBA00023136"/>
    </source>
</evidence>
<reference evidence="8 9" key="1">
    <citation type="journal article" date="2019" name="Environ. Microbiol.">
        <title>At the nexus of three kingdoms: the genome of the mycorrhizal fungus Gigaspora margarita provides insights into plant, endobacterial and fungal interactions.</title>
        <authorList>
            <person name="Venice F."/>
            <person name="Ghignone S."/>
            <person name="Salvioli di Fossalunga A."/>
            <person name="Amselem J."/>
            <person name="Novero M."/>
            <person name="Xianan X."/>
            <person name="Sedzielewska Toro K."/>
            <person name="Morin E."/>
            <person name="Lipzen A."/>
            <person name="Grigoriev I.V."/>
            <person name="Henrissat B."/>
            <person name="Martin F.M."/>
            <person name="Bonfante P."/>
        </authorList>
    </citation>
    <scope>NUCLEOTIDE SEQUENCE [LARGE SCALE GENOMIC DNA]</scope>
    <source>
        <strain evidence="8 9">BEG34</strain>
    </source>
</reference>
<keyword evidence="3 6" id="KW-0812">Transmembrane</keyword>
<evidence type="ECO:0000256" key="1">
    <source>
        <dbReference type="ARBA" id="ARBA00004141"/>
    </source>
</evidence>
<gene>
    <name evidence="8" type="ORF">F8M41_006622</name>
</gene>
<evidence type="ECO:0000256" key="4">
    <source>
        <dbReference type="ARBA" id="ARBA00022989"/>
    </source>
</evidence>
<dbReference type="Gene3D" id="1.20.1250.20">
    <property type="entry name" value="MFS general substrate transporter like domains"/>
    <property type="match status" value="1"/>
</dbReference>
<name>A0A8H3X844_GIGMA</name>
<evidence type="ECO:0000256" key="3">
    <source>
        <dbReference type="ARBA" id="ARBA00022692"/>
    </source>
</evidence>
<evidence type="ECO:0000259" key="7">
    <source>
        <dbReference type="PROSITE" id="PS50850"/>
    </source>
</evidence>
<dbReference type="SUPFAM" id="SSF103473">
    <property type="entry name" value="MFS general substrate transporter"/>
    <property type="match status" value="1"/>
</dbReference>
<dbReference type="PANTHER" id="PTHR23511:SF5">
    <property type="entry name" value="MAJOR FACILITATOR-TYPE TRANSPORTER HXNZ-RELATED"/>
    <property type="match status" value="1"/>
</dbReference>
<dbReference type="Proteomes" id="UP000439903">
    <property type="component" value="Unassembled WGS sequence"/>
</dbReference>
<evidence type="ECO:0000256" key="2">
    <source>
        <dbReference type="ARBA" id="ARBA00022448"/>
    </source>
</evidence>
<dbReference type="InterPro" id="IPR011701">
    <property type="entry name" value="MFS"/>
</dbReference>
<feature type="transmembrane region" description="Helical" evidence="6">
    <location>
        <begin position="528"/>
        <end position="547"/>
    </location>
</feature>
<dbReference type="CDD" id="cd17316">
    <property type="entry name" value="MFS_SV2_like"/>
    <property type="match status" value="1"/>
</dbReference>
<feature type="transmembrane region" description="Helical" evidence="6">
    <location>
        <begin position="135"/>
        <end position="156"/>
    </location>
</feature>
<feature type="transmembrane region" description="Helical" evidence="6">
    <location>
        <begin position="103"/>
        <end position="123"/>
    </location>
</feature>
<dbReference type="OrthoDB" id="3936150at2759"/>
<accession>A0A8H3X844</accession>
<feature type="transmembrane region" description="Helical" evidence="6">
    <location>
        <begin position="437"/>
        <end position="455"/>
    </location>
</feature>
<evidence type="ECO:0000313" key="8">
    <source>
        <dbReference type="EMBL" id="KAF0424069.1"/>
    </source>
</evidence>
<feature type="transmembrane region" description="Helical" evidence="6">
    <location>
        <begin position="412"/>
        <end position="430"/>
    </location>
</feature>
<comment type="caution">
    <text evidence="8">The sequence shown here is derived from an EMBL/GenBank/DDBJ whole genome shotgun (WGS) entry which is preliminary data.</text>
</comment>
<feature type="transmembrane region" description="Helical" evidence="6">
    <location>
        <begin position="240"/>
        <end position="262"/>
    </location>
</feature>
<keyword evidence="2" id="KW-0813">Transport</keyword>
<evidence type="ECO:0000256" key="6">
    <source>
        <dbReference type="SAM" id="Phobius"/>
    </source>
</evidence>
<dbReference type="GO" id="GO:0022857">
    <property type="term" value="F:transmembrane transporter activity"/>
    <property type="evidence" value="ECO:0007669"/>
    <property type="project" value="InterPro"/>
</dbReference>
<proteinExistence type="predicted"/>
<dbReference type="GO" id="GO:0016020">
    <property type="term" value="C:membrane"/>
    <property type="evidence" value="ECO:0007669"/>
    <property type="project" value="UniProtKB-SubCell"/>
</dbReference>
<feature type="transmembrane region" description="Helical" evidence="6">
    <location>
        <begin position="192"/>
        <end position="215"/>
    </location>
</feature>
<keyword evidence="5 6" id="KW-0472">Membrane</keyword>
<keyword evidence="9" id="KW-1185">Reference proteome</keyword>
<protein>
    <submittedName>
        <fullName evidence="8">MFS general substrate transporter</fullName>
    </submittedName>
</protein>
<feature type="transmembrane region" description="Helical" evidence="6">
    <location>
        <begin position="364"/>
        <end position="384"/>
    </location>
</feature>
<dbReference type="PROSITE" id="PS50850">
    <property type="entry name" value="MFS"/>
    <property type="match status" value="1"/>
</dbReference>
<dbReference type="Pfam" id="PF07690">
    <property type="entry name" value="MFS_1"/>
    <property type="match status" value="2"/>
</dbReference>
<feature type="domain" description="Major facilitator superfamily (MFS) profile" evidence="7">
    <location>
        <begin position="69"/>
        <end position="550"/>
    </location>
</feature>
<keyword evidence="4 6" id="KW-1133">Transmembrane helix</keyword>
<organism evidence="8 9">
    <name type="scientific">Gigaspora margarita</name>
    <dbReference type="NCBI Taxonomy" id="4874"/>
    <lineage>
        <taxon>Eukaryota</taxon>
        <taxon>Fungi</taxon>
        <taxon>Fungi incertae sedis</taxon>
        <taxon>Mucoromycota</taxon>
        <taxon>Glomeromycotina</taxon>
        <taxon>Glomeromycetes</taxon>
        <taxon>Diversisporales</taxon>
        <taxon>Gigasporaceae</taxon>
        <taxon>Gigaspora</taxon>
    </lineage>
</organism>
<dbReference type="InterPro" id="IPR020846">
    <property type="entry name" value="MFS_dom"/>
</dbReference>
<sequence>MSQSGESTTIFDAEREQFLNSKSSSRIALTVDDTEIDDENDDIFFENQLRTGLDSIIEDIGFGKFQKQLLVLCGFGWLADNMWLQCVTMILPRVQVHYQVSNSVIGFLPSAVTFGMMFGALFWGTFSDSYGRKQAFNWTLAVTAFFGVFSSFAQSFTQLCFLLFFMGFGVGGNLPVDGAIFLEFVPKDQQHLLTFMSIFWPFGAVVTSLAAYLVLPQNSCPESDGITFSCDISKNNGWRYLLAILGSLTLLMLIGRVLFFGLKESPKFLMARNRHNEAAIVLRDIAHINGREISVDANDLSTSDENPPRVSISMTYPPVKILSNSHYRYKGFFVDPMYFIKNRISSKRRDIAPLFTPKWIKTTILVWTIWSVVSMAFVMFNVFLPKYLEALAGTENSGSNGSDILDQVMKDILIFSFWGIPGSLIGTWLIDTPLGRRYTMAAGAFSTSLSVFLFTALKTRIATVICCSAISLFTTIKYAVIYGYTAEVFETKIRGTANGIASACARITGILAPILTGNLFSISLVAPIYVSAILFSIAGFCMILLPIETKGRRAV</sequence>